<dbReference type="EMBL" id="APLQ01000014">
    <property type="protein sequence ID" value="ENO14227.1"/>
    <property type="molecule type" value="Genomic_DNA"/>
</dbReference>
<dbReference type="PANTHER" id="PTHR30126">
    <property type="entry name" value="HTH-TYPE TRANSCRIPTIONAL REGULATOR"/>
    <property type="match status" value="1"/>
</dbReference>
<dbReference type="GO" id="GO:0000976">
    <property type="term" value="F:transcription cis-regulatory region binding"/>
    <property type="evidence" value="ECO:0007669"/>
    <property type="project" value="TreeGrafter"/>
</dbReference>
<protein>
    <submittedName>
        <fullName evidence="6">LysR family transcriptional regulator</fullName>
    </submittedName>
</protein>
<dbReference type="InterPro" id="IPR036388">
    <property type="entry name" value="WH-like_DNA-bd_sf"/>
</dbReference>
<keyword evidence="3" id="KW-0238">DNA-binding</keyword>
<sequence length="288" mass="31796">MDTQALAAFIAVVDYQSFSEAAEALHLTQPAVSKRLASLENQLGSPLIERGQRSLALTEAGRRLLPYARRILDELHNARLDLAAASGKIGGRLSVIASHHIGLHHLPAWLRRFNRDFPDVSLELQFMDSESAFDQLKRRTCELAFVTLDDAMDRQFDIKAQWNDPMVFVAGRTHPLAQTPSPELTDLASYSALLPETGTATFRVVSRLFLAEKLTLHPQMPTNYLETIKMMTSVGLGWSVLPKSMVDQSLHVLPVGHEISRMLGAIGLLGRGLSPAAEALLEIARELN</sequence>
<dbReference type="OrthoDB" id="9785745at2"/>
<dbReference type="CDD" id="cd05466">
    <property type="entry name" value="PBP2_LTTR_substrate"/>
    <property type="match status" value="1"/>
</dbReference>
<evidence type="ECO:0000256" key="2">
    <source>
        <dbReference type="ARBA" id="ARBA00023015"/>
    </source>
</evidence>
<dbReference type="Gene3D" id="3.40.190.290">
    <property type="match status" value="1"/>
</dbReference>
<keyword evidence="4" id="KW-0804">Transcription</keyword>
<evidence type="ECO:0000256" key="4">
    <source>
        <dbReference type="ARBA" id="ARBA00023163"/>
    </source>
</evidence>
<dbReference type="PATRIC" id="fig|626887.3.peg.4517"/>
<evidence type="ECO:0000256" key="3">
    <source>
        <dbReference type="ARBA" id="ARBA00023125"/>
    </source>
</evidence>
<dbReference type="SUPFAM" id="SSF53850">
    <property type="entry name" value="Periplasmic binding protein-like II"/>
    <property type="match status" value="1"/>
</dbReference>
<dbReference type="Gene3D" id="1.10.10.10">
    <property type="entry name" value="Winged helix-like DNA-binding domain superfamily/Winged helix DNA-binding domain"/>
    <property type="match status" value="1"/>
</dbReference>
<dbReference type="STRING" id="626887.J057_22575"/>
<reference evidence="6 7" key="1">
    <citation type="journal article" date="2013" name="Genome Announc.">
        <title>Genome Sequence of the Polycyclic Aromatic Hydrocarbon-Degrading Bacterium Strain Marinobacter nanhaiticus D15-8WT.</title>
        <authorList>
            <person name="Cui Z."/>
            <person name="Gao W."/>
            <person name="Li Q."/>
            <person name="Xu G."/>
            <person name="Zheng L."/>
        </authorList>
    </citation>
    <scope>NUCLEOTIDE SEQUENCE [LARGE SCALE GENOMIC DNA]</scope>
    <source>
        <strain evidence="6 7">D15-8W</strain>
    </source>
</reference>
<name>N6WT98_9GAMM</name>
<dbReference type="PROSITE" id="PS50931">
    <property type="entry name" value="HTH_LYSR"/>
    <property type="match status" value="1"/>
</dbReference>
<keyword evidence="2" id="KW-0805">Transcription regulation</keyword>
<comment type="similarity">
    <text evidence="1">Belongs to the LysR transcriptional regulatory family.</text>
</comment>
<dbReference type="FunFam" id="1.10.10.10:FF:000001">
    <property type="entry name" value="LysR family transcriptional regulator"/>
    <property type="match status" value="1"/>
</dbReference>
<dbReference type="eggNOG" id="COG0583">
    <property type="taxonomic scope" value="Bacteria"/>
</dbReference>
<keyword evidence="7" id="KW-1185">Reference proteome</keyword>
<dbReference type="HOGENOM" id="CLU_039613_6_1_6"/>
<accession>N6WT98</accession>
<dbReference type="PRINTS" id="PR00039">
    <property type="entry name" value="HTHLYSR"/>
</dbReference>
<dbReference type="Pfam" id="PF00126">
    <property type="entry name" value="HTH_1"/>
    <property type="match status" value="1"/>
</dbReference>
<evidence type="ECO:0000313" key="6">
    <source>
        <dbReference type="EMBL" id="ENO14227.1"/>
    </source>
</evidence>
<feature type="domain" description="HTH lysR-type" evidence="5">
    <location>
        <begin position="1"/>
        <end position="58"/>
    </location>
</feature>
<evidence type="ECO:0000313" key="7">
    <source>
        <dbReference type="Proteomes" id="UP000013165"/>
    </source>
</evidence>
<dbReference type="PANTHER" id="PTHR30126:SF81">
    <property type="entry name" value="HTH-TYPE TRANSCRIPTIONAL REGULATOR ILVY"/>
    <property type="match status" value="1"/>
</dbReference>
<evidence type="ECO:0000259" key="5">
    <source>
        <dbReference type="PROSITE" id="PS50931"/>
    </source>
</evidence>
<dbReference type="InterPro" id="IPR000847">
    <property type="entry name" value="LysR_HTH_N"/>
</dbReference>
<dbReference type="Proteomes" id="UP000013165">
    <property type="component" value="Unassembled WGS sequence"/>
</dbReference>
<dbReference type="InterPro" id="IPR036390">
    <property type="entry name" value="WH_DNA-bd_sf"/>
</dbReference>
<proteinExistence type="inferred from homology"/>
<gene>
    <name evidence="6" type="ORF">J057_22575</name>
</gene>
<evidence type="ECO:0000256" key="1">
    <source>
        <dbReference type="ARBA" id="ARBA00009437"/>
    </source>
</evidence>
<dbReference type="RefSeq" id="WP_004582448.1">
    <property type="nucleotide sequence ID" value="NZ_AP028878.1"/>
</dbReference>
<dbReference type="GO" id="GO:0003700">
    <property type="term" value="F:DNA-binding transcription factor activity"/>
    <property type="evidence" value="ECO:0007669"/>
    <property type="project" value="InterPro"/>
</dbReference>
<comment type="caution">
    <text evidence="6">The sequence shown here is derived from an EMBL/GenBank/DDBJ whole genome shotgun (WGS) entry which is preliminary data.</text>
</comment>
<organism evidence="6 7">
    <name type="scientific">Marinobacter nanhaiticus D15-8W</name>
    <dbReference type="NCBI Taxonomy" id="626887"/>
    <lineage>
        <taxon>Bacteria</taxon>
        <taxon>Pseudomonadati</taxon>
        <taxon>Pseudomonadota</taxon>
        <taxon>Gammaproteobacteria</taxon>
        <taxon>Pseudomonadales</taxon>
        <taxon>Marinobacteraceae</taxon>
        <taxon>Marinobacter</taxon>
    </lineage>
</organism>
<dbReference type="SUPFAM" id="SSF46785">
    <property type="entry name" value="Winged helix' DNA-binding domain"/>
    <property type="match status" value="1"/>
</dbReference>
<dbReference type="AlphaFoldDB" id="N6WT98"/>
<dbReference type="Pfam" id="PF03466">
    <property type="entry name" value="LysR_substrate"/>
    <property type="match status" value="1"/>
</dbReference>
<dbReference type="InterPro" id="IPR005119">
    <property type="entry name" value="LysR_subst-bd"/>
</dbReference>